<evidence type="ECO:0000313" key="1">
    <source>
        <dbReference type="EMBL" id="MEW9310016.1"/>
    </source>
</evidence>
<sequence>MNSDHFNKPVRFLLDAGHWIEVCGVTEALAFMRTRWPDEGGDLYEHALDVCQKAMSDLKSVEAARFAFVDALSDAGFLIVRDFEHLHMLADQFGILRPQSYD</sequence>
<reference evidence="1 2" key="1">
    <citation type="submission" date="2024-07" db="EMBL/GenBank/DDBJ databases">
        <title>Description of Labrys sedimenti sp. nov., isolated from a diclofenac-degrading enrichment culture.</title>
        <authorList>
            <person name="Tancsics A."/>
            <person name="Csepanyi A."/>
        </authorList>
    </citation>
    <scope>NUCLEOTIDE SEQUENCE [LARGE SCALE GENOMIC DNA]</scope>
    <source>
        <strain evidence="1 2">LMG 23578</strain>
    </source>
</reference>
<dbReference type="Pfam" id="PF06169">
    <property type="entry name" value="DUF982"/>
    <property type="match status" value="1"/>
</dbReference>
<accession>A0ABV3PWM1</accession>
<protein>
    <submittedName>
        <fullName evidence="1">DUF982 domain-containing protein</fullName>
    </submittedName>
</protein>
<dbReference type="Gene3D" id="6.10.250.730">
    <property type="match status" value="1"/>
</dbReference>
<gene>
    <name evidence="1" type="ORF">ABXS05_31045</name>
</gene>
<dbReference type="Proteomes" id="UP001555786">
    <property type="component" value="Unassembled WGS sequence"/>
</dbReference>
<comment type="caution">
    <text evidence="1">The sequence shown here is derived from an EMBL/GenBank/DDBJ whole genome shotgun (WGS) entry which is preliminary data.</text>
</comment>
<dbReference type="EMBL" id="JBFNQD010000020">
    <property type="protein sequence ID" value="MEW9310016.1"/>
    <property type="molecule type" value="Genomic_DNA"/>
</dbReference>
<organism evidence="1 2">
    <name type="scientific">Labrys neptuniae</name>
    <dbReference type="NCBI Taxonomy" id="376174"/>
    <lineage>
        <taxon>Bacteria</taxon>
        <taxon>Pseudomonadati</taxon>
        <taxon>Pseudomonadota</taxon>
        <taxon>Alphaproteobacteria</taxon>
        <taxon>Hyphomicrobiales</taxon>
        <taxon>Xanthobacteraceae</taxon>
        <taxon>Labrys</taxon>
    </lineage>
</organism>
<evidence type="ECO:0000313" key="2">
    <source>
        <dbReference type="Proteomes" id="UP001555786"/>
    </source>
</evidence>
<dbReference type="InterPro" id="IPR010385">
    <property type="entry name" value="DUF982"/>
</dbReference>
<keyword evidence="2" id="KW-1185">Reference proteome</keyword>
<name>A0ABV3PWM1_9HYPH</name>
<dbReference type="RefSeq" id="WP_367626582.1">
    <property type="nucleotide sequence ID" value="NZ_JBFNQD010000020.1"/>
</dbReference>
<proteinExistence type="predicted"/>